<evidence type="ECO:0000256" key="10">
    <source>
        <dbReference type="HAMAP-Rule" id="MF_01364"/>
    </source>
</evidence>
<keyword evidence="5 10" id="KW-0689">Ribosomal protein</keyword>
<dbReference type="PROSITE" id="PS00527">
    <property type="entry name" value="RIBOSOMAL_S14"/>
    <property type="match status" value="1"/>
</dbReference>
<name>A0A084U341_MALIO</name>
<reference evidence="11 12" key="1">
    <citation type="journal article" date="2014" name="PLoS ONE">
        <title>Reduction of Hydrogen Peroxide Accumulation and Toxicity by a Catalase from Mycoplasma iowae.</title>
        <authorList>
            <person name="Pritchard R.E."/>
            <person name="Prassinos A.J."/>
            <person name="Osborne J.D."/>
            <person name="Raviv Z."/>
            <person name="Balish M.F."/>
        </authorList>
    </citation>
    <scope>NUCLEOTIDE SEQUENCE [LARGE SCALE GENOMIC DNA]</scope>
    <source>
        <strain evidence="11 12">DK-CPA</strain>
    </source>
</reference>
<dbReference type="GO" id="GO:0015935">
    <property type="term" value="C:small ribosomal subunit"/>
    <property type="evidence" value="ECO:0007669"/>
    <property type="project" value="TreeGrafter"/>
</dbReference>
<evidence type="ECO:0000256" key="7">
    <source>
        <dbReference type="ARBA" id="ARBA00035167"/>
    </source>
</evidence>
<keyword evidence="3 10" id="KW-0862">Zinc</keyword>
<dbReference type="FunFam" id="4.10.830.10:FF:000001">
    <property type="entry name" value="30S ribosomal protein S14 type Z"/>
    <property type="match status" value="1"/>
</dbReference>
<keyword evidence="1 10" id="KW-0479">Metal-binding</keyword>
<accession>A0A084U341</accession>
<dbReference type="AlphaFoldDB" id="A0A084U341"/>
<dbReference type="HAMAP" id="MF_01364_B">
    <property type="entry name" value="Ribosomal_uS14_2_B"/>
    <property type="match status" value="1"/>
</dbReference>
<keyword evidence="6 10" id="KW-0687">Ribonucleoprotein</keyword>
<evidence type="ECO:0000256" key="6">
    <source>
        <dbReference type="ARBA" id="ARBA00023274"/>
    </source>
</evidence>
<dbReference type="EMBL" id="AWQU01000085">
    <property type="protein sequence ID" value="KFB07377.1"/>
    <property type="molecule type" value="Genomic_DNA"/>
</dbReference>
<evidence type="ECO:0000313" key="12">
    <source>
        <dbReference type="Proteomes" id="UP000028523"/>
    </source>
</evidence>
<dbReference type="NCBIfam" id="NF005974">
    <property type="entry name" value="PRK08061.1"/>
    <property type="match status" value="1"/>
</dbReference>
<keyword evidence="4 10" id="KW-0694">RNA-binding</keyword>
<gene>
    <name evidence="10" type="primary">rpsZ</name>
    <name evidence="10" type="synonym">rpsN</name>
    <name evidence="11" type="ORF">P271_210</name>
</gene>
<feature type="binding site" evidence="10">
    <location>
        <position position="24"/>
    </location>
    <ligand>
        <name>Zn(2+)</name>
        <dbReference type="ChEBI" id="CHEBI:29105"/>
    </ligand>
</feature>
<evidence type="ECO:0000256" key="2">
    <source>
        <dbReference type="ARBA" id="ARBA00022730"/>
    </source>
</evidence>
<sequence length="61" mass="7143">MAKKSLIVKQKKHQKFSVREYTRCERCGRPRAVLRKFGICRLCFRDLAYKGAIPGVKKASW</sequence>
<feature type="binding site" evidence="10">
    <location>
        <position position="27"/>
    </location>
    <ligand>
        <name>Zn(2+)</name>
        <dbReference type="ChEBI" id="CHEBI:29105"/>
    </ligand>
</feature>
<dbReference type="Proteomes" id="UP000028523">
    <property type="component" value="Unassembled WGS sequence"/>
</dbReference>
<dbReference type="InterPro" id="IPR043140">
    <property type="entry name" value="Ribosomal_uS14_sf"/>
</dbReference>
<evidence type="ECO:0000313" key="11">
    <source>
        <dbReference type="EMBL" id="KFB07377.1"/>
    </source>
</evidence>
<evidence type="ECO:0000256" key="8">
    <source>
        <dbReference type="ARBA" id="ARBA00047110"/>
    </source>
</evidence>
<evidence type="ECO:0000256" key="4">
    <source>
        <dbReference type="ARBA" id="ARBA00022884"/>
    </source>
</evidence>
<comment type="subunit">
    <text evidence="8 10">Part of the 30S ribosomal subunit. Contacts proteins S3 and S10.</text>
</comment>
<dbReference type="PANTHER" id="PTHR19836:SF19">
    <property type="entry name" value="SMALL RIBOSOMAL SUBUNIT PROTEIN US14M"/>
    <property type="match status" value="1"/>
</dbReference>
<dbReference type="GO" id="GO:0008270">
    <property type="term" value="F:zinc ion binding"/>
    <property type="evidence" value="ECO:0007669"/>
    <property type="project" value="UniProtKB-UniRule"/>
</dbReference>
<organism evidence="11 12">
    <name type="scientific">Malacoplasma iowae DK-CPA</name>
    <dbReference type="NCBI Taxonomy" id="1394179"/>
    <lineage>
        <taxon>Bacteria</taxon>
        <taxon>Bacillati</taxon>
        <taxon>Mycoplasmatota</taxon>
        <taxon>Mycoplasmoidales</taxon>
        <taxon>Mycoplasmoidaceae</taxon>
        <taxon>Malacoplasma</taxon>
    </lineage>
</organism>
<dbReference type="InterPro" id="IPR001209">
    <property type="entry name" value="Ribosomal_uS14"/>
</dbReference>
<dbReference type="GO" id="GO:0003735">
    <property type="term" value="F:structural constituent of ribosome"/>
    <property type="evidence" value="ECO:0007669"/>
    <property type="project" value="InterPro"/>
</dbReference>
<protein>
    <recommendedName>
        <fullName evidence="7 10">Small ribosomal subunit protein uS14</fullName>
    </recommendedName>
</protein>
<proteinExistence type="inferred from homology"/>
<evidence type="ECO:0000256" key="1">
    <source>
        <dbReference type="ARBA" id="ARBA00022723"/>
    </source>
</evidence>
<dbReference type="PANTHER" id="PTHR19836">
    <property type="entry name" value="30S RIBOSOMAL PROTEIN S14"/>
    <property type="match status" value="1"/>
</dbReference>
<dbReference type="InterPro" id="IPR023053">
    <property type="entry name" value="Ribosomal_uS14_bact"/>
</dbReference>
<comment type="caution">
    <text evidence="11">The sequence shown here is derived from an EMBL/GenBank/DDBJ whole genome shotgun (WGS) entry which is preliminary data.</text>
</comment>
<evidence type="ECO:0000256" key="3">
    <source>
        <dbReference type="ARBA" id="ARBA00022833"/>
    </source>
</evidence>
<comment type="function">
    <text evidence="10">Binds 16S rRNA, required for the assembly of 30S particles and may also be responsible for determining the conformation of the 16S rRNA at the A site.</text>
</comment>
<dbReference type="SUPFAM" id="SSF57716">
    <property type="entry name" value="Glucocorticoid receptor-like (DNA-binding domain)"/>
    <property type="match status" value="1"/>
</dbReference>
<keyword evidence="2 10" id="KW-0699">rRNA-binding</keyword>
<dbReference type="GeneID" id="96866285"/>
<keyword evidence="12" id="KW-1185">Reference proteome</keyword>
<evidence type="ECO:0000256" key="9">
    <source>
        <dbReference type="ARBA" id="ARBA00060857"/>
    </source>
</evidence>
<feature type="binding site" evidence="10">
    <location>
        <position position="43"/>
    </location>
    <ligand>
        <name>Zn(2+)</name>
        <dbReference type="ChEBI" id="CHEBI:29105"/>
    </ligand>
</feature>
<comment type="similarity">
    <text evidence="9 10">Belongs to the universal ribosomal protein uS14 family. Zinc-binding uS14 subfamily.</text>
</comment>
<dbReference type="Gene3D" id="4.10.830.10">
    <property type="entry name" value="30s Ribosomal Protein S14, Chain N"/>
    <property type="match status" value="1"/>
</dbReference>
<evidence type="ECO:0000256" key="5">
    <source>
        <dbReference type="ARBA" id="ARBA00022980"/>
    </source>
</evidence>
<dbReference type="GO" id="GO:0005737">
    <property type="term" value="C:cytoplasm"/>
    <property type="evidence" value="ECO:0007669"/>
    <property type="project" value="UniProtKB-ARBA"/>
</dbReference>
<dbReference type="GO" id="GO:0019843">
    <property type="term" value="F:rRNA binding"/>
    <property type="evidence" value="ECO:0007669"/>
    <property type="project" value="UniProtKB-UniRule"/>
</dbReference>
<comment type="cofactor">
    <cofactor evidence="10">
        <name>Zn(2+)</name>
        <dbReference type="ChEBI" id="CHEBI:29105"/>
    </cofactor>
    <text evidence="10">Binds 1 zinc ion per subunit.</text>
</comment>
<dbReference type="GO" id="GO:0006412">
    <property type="term" value="P:translation"/>
    <property type="evidence" value="ECO:0007669"/>
    <property type="project" value="UniProtKB-UniRule"/>
</dbReference>
<dbReference type="InterPro" id="IPR018271">
    <property type="entry name" value="Ribosomal_uS14_CS"/>
</dbReference>
<dbReference type="Pfam" id="PF00253">
    <property type="entry name" value="Ribosomal_S14"/>
    <property type="match status" value="1"/>
</dbReference>
<dbReference type="RefSeq" id="WP_004024691.1">
    <property type="nucleotide sequence ID" value="NZ_AWQU01000085.1"/>
</dbReference>
<feature type="binding site" evidence="10">
    <location>
        <position position="40"/>
    </location>
    <ligand>
        <name>Zn(2+)</name>
        <dbReference type="ChEBI" id="CHEBI:29105"/>
    </ligand>
</feature>